<evidence type="ECO:0000256" key="2">
    <source>
        <dbReference type="SAM" id="SignalP"/>
    </source>
</evidence>
<dbReference type="Pfam" id="PF13715">
    <property type="entry name" value="CarbopepD_reg_2"/>
    <property type="match status" value="1"/>
</dbReference>
<dbReference type="NCBIfam" id="TIGR02231">
    <property type="entry name" value="mucoidy inhibitor MuiA family protein"/>
    <property type="match status" value="2"/>
</dbReference>
<keyword evidence="1" id="KW-0813">Transport</keyword>
<dbReference type="InterPro" id="IPR039426">
    <property type="entry name" value="TonB-dep_rcpt-like"/>
</dbReference>
<dbReference type="Gene3D" id="2.170.130.10">
    <property type="entry name" value="TonB-dependent receptor, plug domain"/>
    <property type="match status" value="1"/>
</dbReference>
<evidence type="ECO:0000259" key="3">
    <source>
        <dbReference type="Pfam" id="PF07715"/>
    </source>
</evidence>
<protein>
    <recommendedName>
        <fullName evidence="8">TonB-dependent outer membrane receptor, SusC/RagA subfamily, signature region</fullName>
    </recommendedName>
</protein>
<keyword evidence="2" id="KW-0732">Signal</keyword>
<dbReference type="EMBL" id="FWXO01000004">
    <property type="protein sequence ID" value="SMC72118.1"/>
    <property type="molecule type" value="Genomic_DNA"/>
</dbReference>
<evidence type="ECO:0000313" key="6">
    <source>
        <dbReference type="EMBL" id="SMC72118.1"/>
    </source>
</evidence>
<dbReference type="AlphaFoldDB" id="A0A1W2BI70"/>
<keyword evidence="1" id="KW-0812">Transmembrane</keyword>
<keyword evidence="1" id="KW-1134">Transmembrane beta strand</keyword>
<dbReference type="GO" id="GO:0009279">
    <property type="term" value="C:cell outer membrane"/>
    <property type="evidence" value="ECO:0007669"/>
    <property type="project" value="UniProtKB-SubCell"/>
</dbReference>
<evidence type="ECO:0000256" key="1">
    <source>
        <dbReference type="PROSITE-ProRule" id="PRU01360"/>
    </source>
</evidence>
<feature type="chain" id="PRO_5013366137" description="TonB-dependent outer membrane receptor, SusC/RagA subfamily, signature region" evidence="2">
    <location>
        <begin position="18"/>
        <end position="683"/>
    </location>
</feature>
<dbReference type="PANTHER" id="PTHR31005:SF8">
    <property type="entry name" value="DUF4139 DOMAIN-CONTAINING PROTEIN"/>
    <property type="match status" value="1"/>
</dbReference>
<feature type="domain" description="DUF4140" evidence="5">
    <location>
        <begin position="28"/>
        <end position="124"/>
    </location>
</feature>
<dbReference type="InterPro" id="IPR025554">
    <property type="entry name" value="DUF4140"/>
</dbReference>
<dbReference type="InterPro" id="IPR037291">
    <property type="entry name" value="DUF4139"/>
</dbReference>
<dbReference type="SUPFAM" id="SSF56935">
    <property type="entry name" value="Porins"/>
    <property type="match status" value="1"/>
</dbReference>
<evidence type="ECO:0000259" key="4">
    <source>
        <dbReference type="Pfam" id="PF13598"/>
    </source>
</evidence>
<dbReference type="InterPro" id="IPR008969">
    <property type="entry name" value="CarboxyPept-like_regulatory"/>
</dbReference>
<accession>A0A1W2BI70</accession>
<evidence type="ECO:0008006" key="8">
    <source>
        <dbReference type="Google" id="ProtNLM"/>
    </source>
</evidence>
<feature type="signal peptide" evidence="2">
    <location>
        <begin position="1"/>
        <end position="17"/>
    </location>
</feature>
<dbReference type="Pfam" id="PF07715">
    <property type="entry name" value="Plug"/>
    <property type="match status" value="1"/>
</dbReference>
<dbReference type="PANTHER" id="PTHR31005">
    <property type="entry name" value="DUF4139 DOMAIN-CONTAINING PROTEIN"/>
    <property type="match status" value="1"/>
</dbReference>
<name>A0A1W2BI70_9FLAO</name>
<dbReference type="Pfam" id="PF13600">
    <property type="entry name" value="DUF4140"/>
    <property type="match status" value="1"/>
</dbReference>
<feature type="domain" description="TonB-dependent receptor plug" evidence="3">
    <location>
        <begin position="395"/>
        <end position="469"/>
    </location>
</feature>
<comment type="similarity">
    <text evidence="1">Belongs to the TonB-dependent receptor family.</text>
</comment>
<dbReference type="NCBIfam" id="TIGR04057">
    <property type="entry name" value="SusC_RagA_signa"/>
    <property type="match status" value="1"/>
</dbReference>
<gene>
    <name evidence="6" type="ORF">SAMN05660703_2397</name>
</gene>
<evidence type="ECO:0000259" key="5">
    <source>
        <dbReference type="Pfam" id="PF13600"/>
    </source>
</evidence>
<dbReference type="Proteomes" id="UP000192360">
    <property type="component" value="Unassembled WGS sequence"/>
</dbReference>
<dbReference type="InterPro" id="IPR012910">
    <property type="entry name" value="Plug_dom"/>
</dbReference>
<keyword evidence="1" id="KW-0472">Membrane</keyword>
<proteinExistence type="inferred from homology"/>
<comment type="subcellular location">
    <subcellularLocation>
        <location evidence="1">Cell outer membrane</location>
        <topology evidence="1">Multi-pass membrane protein</topology>
    </subcellularLocation>
</comment>
<reference evidence="6 7" key="1">
    <citation type="submission" date="2017-04" db="EMBL/GenBank/DDBJ databases">
        <authorList>
            <person name="Afonso C.L."/>
            <person name="Miller P.J."/>
            <person name="Scott M.A."/>
            <person name="Spackman E."/>
            <person name="Goraichik I."/>
            <person name="Dimitrov K.M."/>
            <person name="Suarez D.L."/>
            <person name="Swayne D.E."/>
        </authorList>
    </citation>
    <scope>NUCLEOTIDE SEQUENCE [LARGE SCALE GENOMIC DNA]</scope>
    <source>
        <strain evidence="6 7">DSM 21164</strain>
    </source>
</reference>
<evidence type="ECO:0000313" key="7">
    <source>
        <dbReference type="Proteomes" id="UP000192360"/>
    </source>
</evidence>
<dbReference type="OrthoDB" id="634585at2"/>
<dbReference type="PROSITE" id="PS52016">
    <property type="entry name" value="TONB_DEPENDENT_REC_3"/>
    <property type="match status" value="1"/>
</dbReference>
<dbReference type="RefSeq" id="WP_084061729.1">
    <property type="nucleotide sequence ID" value="NZ_FWXO01000004.1"/>
</dbReference>
<dbReference type="InterPro" id="IPR023997">
    <property type="entry name" value="TonB-dep_OMP_SusC/RagA_CS"/>
</dbReference>
<keyword evidence="7" id="KW-1185">Reference proteome</keyword>
<dbReference type="InterPro" id="IPR011935">
    <property type="entry name" value="CHP02231"/>
</dbReference>
<dbReference type="FunFam" id="2.60.40.1120:FF:000003">
    <property type="entry name" value="Outer membrane protein Omp121"/>
    <property type="match status" value="1"/>
</dbReference>
<dbReference type="Gene3D" id="2.60.40.1120">
    <property type="entry name" value="Carboxypeptidase-like, regulatory domain"/>
    <property type="match status" value="1"/>
</dbReference>
<dbReference type="Pfam" id="PF13598">
    <property type="entry name" value="DUF4139"/>
    <property type="match status" value="1"/>
</dbReference>
<feature type="domain" description="DUF4139" evidence="4">
    <location>
        <begin position="211"/>
        <end position="677"/>
    </location>
</feature>
<dbReference type="InterPro" id="IPR037066">
    <property type="entry name" value="Plug_dom_sf"/>
</dbReference>
<organism evidence="6 7">
    <name type="scientific">Cellulophaga tyrosinoxydans</name>
    <dbReference type="NCBI Taxonomy" id="504486"/>
    <lineage>
        <taxon>Bacteria</taxon>
        <taxon>Pseudomonadati</taxon>
        <taxon>Bacteroidota</taxon>
        <taxon>Flavobacteriia</taxon>
        <taxon>Flavobacteriales</taxon>
        <taxon>Flavobacteriaceae</taxon>
        <taxon>Cellulophaga</taxon>
    </lineage>
</organism>
<keyword evidence="1" id="KW-0998">Cell outer membrane</keyword>
<sequence>MKKCIALLVFLPFLVFGADKLPSKIKSVTVYLNSAEIIRTASFELKEGSTEYTFSGLSSKIDENSIQISGLQAASVLAISYDINYLDKSISNEEAETLTKKIEAIELEVALFKNIIFGLQEEESVINTNRMVSTDNQSLELEKVKQISTYYRERITAIKNEIFRTNLKINVLNEDILNLKKQFADKNSTPSIPKGEITIKFDSPIATKLTLELKYTVQEAGWIPNYDIKSNKLNDPLKLTYKAHVYQNTGVNWDNVSLVLSTGNPNIFTVKPELTTDYLNFGQRKSYSTQVKKSKYNYNPSVRTVTGIVTDANGEPLPGCNVMVKGTNTGTQTDFDGRYTLQVGNGQELSFSYIGFQSNEIPIYSSVMNTRLDEDISSLEEVVVSGYGTTNSDFSRALAGRVAGVQIRGVSSVKANYKVEETQPLYIIDGVPVENFVEGDLDVNEIQNIEILKEEAATAIYGSRAANGIILITTKKSSSEDAVTSTQFQIKKPYSIASNGDITAIEINTYQLDAKYEFFAAPIINENVFLTATFTDWEKLNLIPGEANIYFNGGYAGKTAIDPYAVKKEMTISLGIDDGITVTRKQDKNFKSKSFTGNNRIVDRTYNIEIKNNKTTNINLVLMDRIPVSQNKEIKVDDIITNNAAYDKEKGLLTWKMNLKSQQEAKESFSFQVKYPKGRSITL</sequence>
<dbReference type="SUPFAM" id="SSF49464">
    <property type="entry name" value="Carboxypeptidase regulatory domain-like"/>
    <property type="match status" value="1"/>
</dbReference>